<evidence type="ECO:0008006" key="15">
    <source>
        <dbReference type="Google" id="ProtNLM"/>
    </source>
</evidence>
<organism evidence="13 14">
    <name type="scientific">Rehmannia glutinosa</name>
    <name type="common">Chinese foxglove</name>
    <dbReference type="NCBI Taxonomy" id="99300"/>
    <lineage>
        <taxon>Eukaryota</taxon>
        <taxon>Viridiplantae</taxon>
        <taxon>Streptophyta</taxon>
        <taxon>Embryophyta</taxon>
        <taxon>Tracheophyta</taxon>
        <taxon>Spermatophyta</taxon>
        <taxon>Magnoliopsida</taxon>
        <taxon>eudicotyledons</taxon>
        <taxon>Gunneridae</taxon>
        <taxon>Pentapetalae</taxon>
        <taxon>asterids</taxon>
        <taxon>lamiids</taxon>
        <taxon>Lamiales</taxon>
        <taxon>Orobanchaceae</taxon>
        <taxon>Rehmannieae</taxon>
        <taxon>Rehmannia</taxon>
    </lineage>
</organism>
<dbReference type="PRINTS" id="PR00463">
    <property type="entry name" value="EP450I"/>
</dbReference>
<evidence type="ECO:0000256" key="6">
    <source>
        <dbReference type="ARBA" id="ARBA00022989"/>
    </source>
</evidence>
<evidence type="ECO:0000256" key="3">
    <source>
        <dbReference type="ARBA" id="ARBA00022617"/>
    </source>
</evidence>
<comment type="subcellular location">
    <subcellularLocation>
        <location evidence="2">Membrane</location>
        <topology evidence="2">Single-pass membrane protein</topology>
    </subcellularLocation>
</comment>
<comment type="similarity">
    <text evidence="11">Belongs to the cytochrome P450 family.</text>
</comment>
<accession>A0ABR0U1A6</accession>
<keyword evidence="8 11" id="KW-0408">Iron</keyword>
<keyword evidence="4 12" id="KW-0812">Transmembrane</keyword>
<evidence type="ECO:0000256" key="2">
    <source>
        <dbReference type="ARBA" id="ARBA00004167"/>
    </source>
</evidence>
<dbReference type="Pfam" id="PF00067">
    <property type="entry name" value="p450"/>
    <property type="match status" value="1"/>
</dbReference>
<keyword evidence="9 11" id="KW-0503">Monooxygenase</keyword>
<keyword evidence="5 11" id="KW-0479">Metal-binding</keyword>
<dbReference type="Gene3D" id="1.10.630.10">
    <property type="entry name" value="Cytochrome P450"/>
    <property type="match status" value="1"/>
</dbReference>
<protein>
    <recommendedName>
        <fullName evidence="15">Cytochrome P450</fullName>
    </recommendedName>
</protein>
<evidence type="ECO:0000256" key="11">
    <source>
        <dbReference type="RuleBase" id="RU000461"/>
    </source>
</evidence>
<comment type="caution">
    <text evidence="13">The sequence shown here is derived from an EMBL/GenBank/DDBJ whole genome shotgun (WGS) entry which is preliminary data.</text>
</comment>
<evidence type="ECO:0000256" key="5">
    <source>
        <dbReference type="ARBA" id="ARBA00022723"/>
    </source>
</evidence>
<reference evidence="13 14" key="1">
    <citation type="journal article" date="2021" name="Comput. Struct. Biotechnol. J.">
        <title>De novo genome assembly of the potent medicinal plant Rehmannia glutinosa using nanopore technology.</title>
        <authorList>
            <person name="Ma L."/>
            <person name="Dong C."/>
            <person name="Song C."/>
            <person name="Wang X."/>
            <person name="Zheng X."/>
            <person name="Niu Y."/>
            <person name="Chen S."/>
            <person name="Feng W."/>
        </authorList>
    </citation>
    <scope>NUCLEOTIDE SEQUENCE [LARGE SCALE GENOMIC DNA]</scope>
    <source>
        <strain evidence="13">DH-2019</strain>
    </source>
</reference>
<comment type="cofactor">
    <cofactor evidence="1">
        <name>heme</name>
        <dbReference type="ChEBI" id="CHEBI:30413"/>
    </cofactor>
</comment>
<proteinExistence type="inferred from homology"/>
<evidence type="ECO:0000313" key="14">
    <source>
        <dbReference type="Proteomes" id="UP001318860"/>
    </source>
</evidence>
<keyword evidence="7 11" id="KW-0560">Oxidoreductase</keyword>
<dbReference type="PRINTS" id="PR00385">
    <property type="entry name" value="P450"/>
</dbReference>
<dbReference type="InterPro" id="IPR036396">
    <property type="entry name" value="Cyt_P450_sf"/>
</dbReference>
<dbReference type="PROSITE" id="PS00086">
    <property type="entry name" value="CYTOCHROME_P450"/>
    <property type="match status" value="1"/>
</dbReference>
<evidence type="ECO:0000256" key="1">
    <source>
        <dbReference type="ARBA" id="ARBA00001971"/>
    </source>
</evidence>
<dbReference type="EMBL" id="JABTTQ020003496">
    <property type="protein sequence ID" value="KAK6116284.1"/>
    <property type="molecule type" value="Genomic_DNA"/>
</dbReference>
<sequence length="533" mass="60844">MELLVSPWVTALATFAITFCLCFYSLAIILNPNRKILMKKWPPEAAGGWPLIGHLFQLSGPDPLHITLSNMADKYGPIFSISLGARRGLVVNSWEAAKECYRTNDVAFSNRPRTAALNLMGYNFAMFGFSNYDPYWREMRKISVLRLLSHRKLEVLCDARELQIKTLMKSMSEYYYSCVTEEKKVATVDMGKFFSNLTLSLMIRTVAGDVEKKMDLKEREKWRQTIREFFKMMNVFTLSDVVPFLKWVDYFGGMHKALRRTGRNFDVMLQVWLEEHKKIHKKSNSDHDGEEEEDFMGEMLSVVDGVAHEFPFFDVDTINKATCQTMMVGGTDTMSVTLTWALTLLLNNPHTLKSAQQELDTHIGRERLVKESDIEKLVYIQAVIKETMRLQPPVPVNPRQAEQDCVVAGYHVRAGTCLFVNTWKIQRDPRVWADPLEFRPDRFLTTHKEIDVHGLHFELLPFGGGRRVCPAIPFALRAIHLALGSFLHGFDVETPSGGPVDMKGSFGTTNMKATPLQVCLRPRLSPQLYASLI</sequence>
<dbReference type="InterPro" id="IPR001128">
    <property type="entry name" value="Cyt_P450"/>
</dbReference>
<dbReference type="InterPro" id="IPR050651">
    <property type="entry name" value="Plant_Cytochrome_P450_Monoox"/>
</dbReference>
<evidence type="ECO:0000256" key="12">
    <source>
        <dbReference type="SAM" id="Phobius"/>
    </source>
</evidence>
<keyword evidence="10 12" id="KW-0472">Membrane</keyword>
<dbReference type="SUPFAM" id="SSF48264">
    <property type="entry name" value="Cytochrome P450"/>
    <property type="match status" value="1"/>
</dbReference>
<keyword evidence="6 12" id="KW-1133">Transmembrane helix</keyword>
<dbReference type="Proteomes" id="UP001318860">
    <property type="component" value="Unassembled WGS sequence"/>
</dbReference>
<name>A0ABR0U1A6_REHGL</name>
<dbReference type="PANTHER" id="PTHR47947:SF26">
    <property type="entry name" value="CYTOCHROME P450"/>
    <property type="match status" value="1"/>
</dbReference>
<evidence type="ECO:0000256" key="7">
    <source>
        <dbReference type="ARBA" id="ARBA00023002"/>
    </source>
</evidence>
<dbReference type="PANTHER" id="PTHR47947">
    <property type="entry name" value="CYTOCHROME P450 82C3-RELATED"/>
    <property type="match status" value="1"/>
</dbReference>
<keyword evidence="14" id="KW-1185">Reference proteome</keyword>
<keyword evidence="3 11" id="KW-0349">Heme</keyword>
<evidence type="ECO:0000256" key="9">
    <source>
        <dbReference type="ARBA" id="ARBA00023033"/>
    </source>
</evidence>
<dbReference type="InterPro" id="IPR002401">
    <property type="entry name" value="Cyt_P450_E_grp-I"/>
</dbReference>
<evidence type="ECO:0000256" key="10">
    <source>
        <dbReference type="ARBA" id="ARBA00023136"/>
    </source>
</evidence>
<dbReference type="InterPro" id="IPR017972">
    <property type="entry name" value="Cyt_P450_CS"/>
</dbReference>
<evidence type="ECO:0000256" key="4">
    <source>
        <dbReference type="ARBA" id="ARBA00022692"/>
    </source>
</evidence>
<feature type="transmembrane region" description="Helical" evidence="12">
    <location>
        <begin position="6"/>
        <end position="30"/>
    </location>
</feature>
<evidence type="ECO:0000313" key="13">
    <source>
        <dbReference type="EMBL" id="KAK6116284.1"/>
    </source>
</evidence>
<gene>
    <name evidence="13" type="ORF">DH2020_049979</name>
</gene>
<evidence type="ECO:0000256" key="8">
    <source>
        <dbReference type="ARBA" id="ARBA00023004"/>
    </source>
</evidence>